<evidence type="ECO:0000256" key="2">
    <source>
        <dbReference type="ARBA" id="ARBA00022679"/>
    </source>
</evidence>
<dbReference type="InterPro" id="IPR050306">
    <property type="entry name" value="PfkB_Carbo_kinase"/>
</dbReference>
<keyword evidence="6" id="KW-1185">Reference proteome</keyword>
<proteinExistence type="inferred from homology"/>
<name>A0A917GYG9_9BACL</name>
<gene>
    <name evidence="5" type="ORF">GCM10010918_13370</name>
</gene>
<dbReference type="EMBL" id="BMHY01000002">
    <property type="protein sequence ID" value="GGG61254.1"/>
    <property type="molecule type" value="Genomic_DNA"/>
</dbReference>
<keyword evidence="3 5" id="KW-0418">Kinase</keyword>
<organism evidence="5 6">
    <name type="scientific">Paenibacillus radicis</name>
    <name type="common">ex Gao et al. 2016</name>
    <dbReference type="NCBI Taxonomy" id="1737354"/>
    <lineage>
        <taxon>Bacteria</taxon>
        <taxon>Bacillati</taxon>
        <taxon>Bacillota</taxon>
        <taxon>Bacilli</taxon>
        <taxon>Bacillales</taxon>
        <taxon>Paenibacillaceae</taxon>
        <taxon>Paenibacillus</taxon>
    </lineage>
</organism>
<accession>A0A917GYG9</accession>
<dbReference type="GO" id="GO:0016301">
    <property type="term" value="F:kinase activity"/>
    <property type="evidence" value="ECO:0007669"/>
    <property type="project" value="UniProtKB-KW"/>
</dbReference>
<evidence type="ECO:0000313" key="6">
    <source>
        <dbReference type="Proteomes" id="UP000600247"/>
    </source>
</evidence>
<dbReference type="PANTHER" id="PTHR43085:SF57">
    <property type="entry name" value="CARBOHYDRATE KINASE PFKB DOMAIN-CONTAINING PROTEIN"/>
    <property type="match status" value="1"/>
</dbReference>
<dbReference type="PANTHER" id="PTHR43085">
    <property type="entry name" value="HEXOKINASE FAMILY MEMBER"/>
    <property type="match status" value="1"/>
</dbReference>
<reference evidence="5 6" key="1">
    <citation type="journal article" date="2014" name="Int. J. Syst. Evol. Microbiol.">
        <title>Complete genome sequence of Corynebacterium casei LMG S-19264T (=DSM 44701T), isolated from a smear-ripened cheese.</title>
        <authorList>
            <consortium name="US DOE Joint Genome Institute (JGI-PGF)"/>
            <person name="Walter F."/>
            <person name="Albersmeier A."/>
            <person name="Kalinowski J."/>
            <person name="Ruckert C."/>
        </authorList>
    </citation>
    <scope>NUCLEOTIDE SEQUENCE [LARGE SCALE GENOMIC DNA]</scope>
    <source>
        <strain evidence="5 6">CGMCC 1.15286</strain>
    </source>
</reference>
<keyword evidence="2" id="KW-0808">Transferase</keyword>
<evidence type="ECO:0000259" key="4">
    <source>
        <dbReference type="Pfam" id="PF00294"/>
    </source>
</evidence>
<dbReference type="SUPFAM" id="SSF53613">
    <property type="entry name" value="Ribokinase-like"/>
    <property type="match status" value="1"/>
</dbReference>
<comment type="similarity">
    <text evidence="1">Belongs to the carbohydrate kinase PfkB family.</text>
</comment>
<evidence type="ECO:0000256" key="1">
    <source>
        <dbReference type="ARBA" id="ARBA00010688"/>
    </source>
</evidence>
<evidence type="ECO:0000256" key="3">
    <source>
        <dbReference type="ARBA" id="ARBA00022777"/>
    </source>
</evidence>
<evidence type="ECO:0000313" key="5">
    <source>
        <dbReference type="EMBL" id="GGG61254.1"/>
    </source>
</evidence>
<sequence>MDNGAAPYPIIVGGHICLDIIPAIPGGPFSMAPGKLLNIGQASLSTGGAVANTGLALQRLGLPVKLMGKVGDDFFGQAILSIIGDRQQELTEGMIVAAGEASSYSIVINPPQVDRMFLHCTGANDTFKAEDVTDESLEEAGLFHFGYPPLMRHMYENGGAELAELMRRAKAAGVTTSMDMAKPDTDAPSGQVDWREILARTLPDVDLFLPSVEEILFMLRRDVYDGMIASVGSDQLLSHIDAAMLEALSSELLDMGAAIVALKLGEYGLYVRTTASEERMARLGRYQPRQVACWLNRELYVPCFRVEVAGTTGAGDCTIAGFLAGFVQGLSPEDTVIGAVATGACNVEQPDATSGIPAWRDVQSRLQAGWAAYPPRADFSHFHVSSQGNAVIYDGSAVADFK</sequence>
<dbReference type="InterPro" id="IPR029056">
    <property type="entry name" value="Ribokinase-like"/>
</dbReference>
<comment type="caution">
    <text evidence="5">The sequence shown here is derived from an EMBL/GenBank/DDBJ whole genome shotgun (WGS) entry which is preliminary data.</text>
</comment>
<dbReference type="RefSeq" id="WP_229692015.1">
    <property type="nucleotide sequence ID" value="NZ_BMHY01000002.1"/>
</dbReference>
<feature type="domain" description="Carbohydrate kinase PfkB" evidence="4">
    <location>
        <begin position="34"/>
        <end position="358"/>
    </location>
</feature>
<dbReference type="AlphaFoldDB" id="A0A917GYG9"/>
<protein>
    <submittedName>
        <fullName evidence="5">Sugar kinase</fullName>
    </submittedName>
</protein>
<dbReference type="Proteomes" id="UP000600247">
    <property type="component" value="Unassembled WGS sequence"/>
</dbReference>
<dbReference type="Pfam" id="PF00294">
    <property type="entry name" value="PfkB"/>
    <property type="match status" value="1"/>
</dbReference>
<dbReference type="Gene3D" id="3.40.1190.20">
    <property type="match status" value="1"/>
</dbReference>
<dbReference type="InterPro" id="IPR011611">
    <property type="entry name" value="PfkB_dom"/>
</dbReference>